<dbReference type="EMBL" id="MT144606">
    <property type="protein sequence ID" value="QJH94804.1"/>
    <property type="molecule type" value="Genomic_DNA"/>
</dbReference>
<dbReference type="AlphaFoldDB" id="A0A6M3XAH3"/>
<organism evidence="1">
    <name type="scientific">viral metagenome</name>
    <dbReference type="NCBI Taxonomy" id="1070528"/>
    <lineage>
        <taxon>unclassified sequences</taxon>
        <taxon>metagenomes</taxon>
        <taxon>organismal metagenomes</taxon>
    </lineage>
</organism>
<gene>
    <name evidence="1" type="ORF">TM448B00301_0046</name>
</gene>
<reference evidence="1" key="1">
    <citation type="submission" date="2020-03" db="EMBL/GenBank/DDBJ databases">
        <title>The deep terrestrial virosphere.</title>
        <authorList>
            <person name="Holmfeldt K."/>
            <person name="Nilsson E."/>
            <person name="Simone D."/>
            <person name="Lopez-Fernandez M."/>
            <person name="Wu X."/>
            <person name="de Brujin I."/>
            <person name="Lundin D."/>
            <person name="Andersson A."/>
            <person name="Bertilsson S."/>
            <person name="Dopson M."/>
        </authorList>
    </citation>
    <scope>NUCLEOTIDE SEQUENCE</scope>
    <source>
        <strain evidence="1">TM448B00301</strain>
    </source>
</reference>
<accession>A0A6M3XAH3</accession>
<evidence type="ECO:0000313" key="1">
    <source>
        <dbReference type="EMBL" id="QJH94804.1"/>
    </source>
</evidence>
<name>A0A6M3XAH3_9ZZZZ</name>
<protein>
    <submittedName>
        <fullName evidence="1">Uncharacterized protein</fullName>
    </submittedName>
</protein>
<sequence length="57" mass="6345">MGVVSVWVCDVCNNTIKSEDVFELRAYGRRHIQVCEKCLGKGASKAARTTKELKNDS</sequence>
<proteinExistence type="predicted"/>